<evidence type="ECO:0000256" key="1">
    <source>
        <dbReference type="SAM" id="Phobius"/>
    </source>
</evidence>
<keyword evidence="1" id="KW-0812">Transmembrane</keyword>
<accession>X1HQR7</accession>
<gene>
    <name evidence="2" type="ORF">S03H2_39079</name>
</gene>
<feature type="transmembrane region" description="Helical" evidence="1">
    <location>
        <begin position="21"/>
        <end position="43"/>
    </location>
</feature>
<protein>
    <submittedName>
        <fullName evidence="2">Uncharacterized protein</fullName>
    </submittedName>
</protein>
<keyword evidence="1" id="KW-1133">Transmembrane helix</keyword>
<reference evidence="2" key="1">
    <citation type="journal article" date="2014" name="Front. Microbiol.">
        <title>High frequency of phylogenetically diverse reductive dehalogenase-homologous genes in deep subseafloor sedimentary metagenomes.</title>
        <authorList>
            <person name="Kawai M."/>
            <person name="Futagami T."/>
            <person name="Toyoda A."/>
            <person name="Takaki Y."/>
            <person name="Nishi S."/>
            <person name="Hori S."/>
            <person name="Arai W."/>
            <person name="Tsubouchi T."/>
            <person name="Morono Y."/>
            <person name="Uchiyama I."/>
            <person name="Ito T."/>
            <person name="Fujiyama A."/>
            <person name="Inagaki F."/>
            <person name="Takami H."/>
        </authorList>
    </citation>
    <scope>NUCLEOTIDE SEQUENCE</scope>
    <source>
        <strain evidence="2">Expedition CK06-06</strain>
    </source>
</reference>
<organism evidence="2">
    <name type="scientific">marine sediment metagenome</name>
    <dbReference type="NCBI Taxonomy" id="412755"/>
    <lineage>
        <taxon>unclassified sequences</taxon>
        <taxon>metagenomes</taxon>
        <taxon>ecological metagenomes</taxon>
    </lineage>
</organism>
<keyword evidence="1" id="KW-0472">Membrane</keyword>
<name>X1HQR7_9ZZZZ</name>
<comment type="caution">
    <text evidence="2">The sequence shown here is derived from an EMBL/GenBank/DDBJ whole genome shotgun (WGS) entry which is preliminary data.</text>
</comment>
<proteinExistence type="predicted"/>
<evidence type="ECO:0000313" key="2">
    <source>
        <dbReference type="EMBL" id="GAH47623.1"/>
    </source>
</evidence>
<dbReference type="AlphaFoldDB" id="X1HQR7"/>
<sequence>MHDALSRLWGRLYRKCMGYPSGSLGLQLLGRVAIPVGLAWLWIAKVRWGVKV</sequence>
<dbReference type="EMBL" id="BARU01024132">
    <property type="protein sequence ID" value="GAH47623.1"/>
    <property type="molecule type" value="Genomic_DNA"/>
</dbReference>